<dbReference type="CDD" id="cd01821">
    <property type="entry name" value="Rhamnogalacturan_acetylesterase_like"/>
    <property type="match status" value="1"/>
</dbReference>
<dbReference type="InParanoid" id="Q7UTX2"/>
<dbReference type="InterPro" id="IPR013830">
    <property type="entry name" value="SGNH_hydro"/>
</dbReference>
<protein>
    <recommendedName>
        <fullName evidence="3">SGNH hydrolase-type esterase domain-containing protein</fullName>
    </recommendedName>
</protein>
<evidence type="ECO:0000259" key="3">
    <source>
        <dbReference type="Pfam" id="PF13472"/>
    </source>
</evidence>
<dbReference type="HOGENOM" id="CLU_065859_2_0_0"/>
<gene>
    <name evidence="4" type="ordered locus">RB3639</name>
</gene>
<sequence>MTRQLTVFASIFHRLLTGNFIISTTKIRSYDDRRVRSILLVSCMLISGTVAAQSRQEAHSASSGSDKITIALIGDSTVEDYSGWGVAFETRFNNQVKVINFAKGGASSKSWYDGNRMPAVLDAKPDYVLIQFGHNDQPGKGPKRETDPATTYRQQLKRYVAEVKAIGAVPVIVSSVTRRRFDEHDQIRTTLGPWAVAAKEVASELEVPFVDLHNRSIELHNKIGPAASMEFNFKEGDLTHFNEKGGEVMADLVIKELQFAVPGLNRYLTPSPSSPDAQ</sequence>
<evidence type="ECO:0000256" key="2">
    <source>
        <dbReference type="ARBA" id="ARBA00022801"/>
    </source>
</evidence>
<dbReference type="PANTHER" id="PTHR43695:SF1">
    <property type="entry name" value="RHAMNOGALACTURONAN ACETYLESTERASE"/>
    <property type="match status" value="1"/>
</dbReference>
<name>Q7UTX2_RHOBA</name>
<organism evidence="4 5">
    <name type="scientific">Rhodopirellula baltica (strain DSM 10527 / NCIMB 13988 / SH1)</name>
    <dbReference type="NCBI Taxonomy" id="243090"/>
    <lineage>
        <taxon>Bacteria</taxon>
        <taxon>Pseudomonadati</taxon>
        <taxon>Planctomycetota</taxon>
        <taxon>Planctomycetia</taxon>
        <taxon>Pirellulales</taxon>
        <taxon>Pirellulaceae</taxon>
        <taxon>Rhodopirellula</taxon>
    </lineage>
</organism>
<comment type="similarity">
    <text evidence="1">Belongs to the 'GDSL' lipolytic enzyme family.</text>
</comment>
<keyword evidence="2" id="KW-0378">Hydrolase</keyword>
<dbReference type="SUPFAM" id="SSF52266">
    <property type="entry name" value="SGNH hydrolase"/>
    <property type="match status" value="1"/>
</dbReference>
<dbReference type="KEGG" id="rba:RB3639"/>
<keyword evidence="5" id="KW-1185">Reference proteome</keyword>
<dbReference type="STRING" id="243090.RB3639"/>
<dbReference type="Proteomes" id="UP000001025">
    <property type="component" value="Chromosome"/>
</dbReference>
<dbReference type="OrthoDB" id="9807041at2"/>
<proteinExistence type="inferred from homology"/>
<evidence type="ECO:0000256" key="1">
    <source>
        <dbReference type="ARBA" id="ARBA00008668"/>
    </source>
</evidence>
<dbReference type="InterPro" id="IPR036514">
    <property type="entry name" value="SGNH_hydro_sf"/>
</dbReference>
<dbReference type="GO" id="GO:0046575">
    <property type="term" value="F:rhamnogalacturonan acetylesterase activity"/>
    <property type="evidence" value="ECO:0000318"/>
    <property type="project" value="GO_Central"/>
</dbReference>
<feature type="domain" description="SGNH hydrolase-type esterase" evidence="3">
    <location>
        <begin position="73"/>
        <end position="245"/>
    </location>
</feature>
<dbReference type="EnsemblBacteria" id="CAD73312">
    <property type="protein sequence ID" value="CAD73312"/>
    <property type="gene ID" value="RB3639"/>
</dbReference>
<evidence type="ECO:0000313" key="5">
    <source>
        <dbReference type="Proteomes" id="UP000001025"/>
    </source>
</evidence>
<dbReference type="PANTHER" id="PTHR43695">
    <property type="entry name" value="PUTATIVE (AFU_ORTHOLOGUE AFUA_2G17250)-RELATED"/>
    <property type="match status" value="1"/>
</dbReference>
<dbReference type="PATRIC" id="fig|243090.15.peg.1691"/>
<dbReference type="AlphaFoldDB" id="Q7UTX2"/>
<reference evidence="4 5" key="1">
    <citation type="journal article" date="2003" name="Proc. Natl. Acad. Sci. U.S.A.">
        <title>Complete genome sequence of the marine planctomycete Pirellula sp. strain 1.</title>
        <authorList>
            <person name="Gloeckner F.O."/>
            <person name="Kube M."/>
            <person name="Bauer M."/>
            <person name="Teeling H."/>
            <person name="Lombardot T."/>
            <person name="Ludwig W."/>
            <person name="Gade D."/>
            <person name="Beck A."/>
            <person name="Borzym K."/>
            <person name="Heitmann K."/>
            <person name="Rabus R."/>
            <person name="Schlesner H."/>
            <person name="Amann R."/>
            <person name="Reinhardt R."/>
        </authorList>
    </citation>
    <scope>NUCLEOTIDE SEQUENCE [LARGE SCALE GENOMIC DNA]</scope>
    <source>
        <strain evidence="5">DSM 10527 / NCIMB 13988 / SH1</strain>
    </source>
</reference>
<evidence type="ECO:0000313" key="4">
    <source>
        <dbReference type="EMBL" id="CAD73312.1"/>
    </source>
</evidence>
<dbReference type="EMBL" id="BX294139">
    <property type="protein sequence ID" value="CAD73312.1"/>
    <property type="molecule type" value="Genomic_DNA"/>
</dbReference>
<dbReference type="InterPro" id="IPR037459">
    <property type="entry name" value="RhgT-like"/>
</dbReference>
<dbReference type="eggNOG" id="COG2755">
    <property type="taxonomic scope" value="Bacteria"/>
</dbReference>
<dbReference type="Pfam" id="PF13472">
    <property type="entry name" value="Lipase_GDSL_2"/>
    <property type="match status" value="1"/>
</dbReference>
<dbReference type="Gene3D" id="3.40.50.1110">
    <property type="entry name" value="SGNH hydrolase"/>
    <property type="match status" value="1"/>
</dbReference>
<accession>Q7UTX2</accession>